<dbReference type="OrthoDB" id="9797568at2"/>
<accession>A0A415DV96</accession>
<dbReference type="PANTHER" id="PTHR37298:SF1">
    <property type="entry name" value="UPF0111 PROTEIN YKAA"/>
    <property type="match status" value="1"/>
</dbReference>
<organism evidence="2 3">
    <name type="scientific">Emergencia timonensis</name>
    <dbReference type="NCBI Taxonomy" id="1776384"/>
    <lineage>
        <taxon>Bacteria</taxon>
        <taxon>Bacillati</taxon>
        <taxon>Bacillota</taxon>
        <taxon>Clostridia</taxon>
        <taxon>Peptostreptococcales</taxon>
        <taxon>Anaerovoracaceae</taxon>
        <taxon>Emergencia</taxon>
    </lineage>
</organism>
<dbReference type="EMBL" id="QRMS01000007">
    <property type="protein sequence ID" value="RHJ84104.1"/>
    <property type="molecule type" value="Genomic_DNA"/>
</dbReference>
<dbReference type="AlphaFoldDB" id="A0A415DV96"/>
<name>A0A415DV96_9FIRM</name>
<evidence type="ECO:0000313" key="3">
    <source>
        <dbReference type="Proteomes" id="UP000284841"/>
    </source>
</evidence>
<keyword evidence="3" id="KW-1185">Reference proteome</keyword>
<dbReference type="InterPro" id="IPR018445">
    <property type="entry name" value="Put_Phosphate_transp_reg"/>
</dbReference>
<proteinExistence type="inferred from homology"/>
<dbReference type="Proteomes" id="UP000284841">
    <property type="component" value="Unassembled WGS sequence"/>
</dbReference>
<sequence length="239" mass="28393">MVDYDSCFCRHRRRNLLHPKATIKEGKKMKKTRKKNFFKKKERPDFYHMLTRQCEITSRSISLLLKYISTGDMQLAEQIESCEKNADKVRRDLIDYVENSFITPLDRHDLFSVSRDIDDITDKIKDLKDFLIFFNYTPTEKNIEMAKLIDSSIYSLTCAMSEWSEDSIENFWDYLVKAKKNENQIKRLYWENINDLDRYKASLRDIIIIREFSKDLNKLANKVGQAADSISDIKIKSIK</sequence>
<gene>
    <name evidence="2" type="ORF">DW099_18060</name>
</gene>
<evidence type="ECO:0000313" key="2">
    <source>
        <dbReference type="EMBL" id="RHJ84104.1"/>
    </source>
</evidence>
<dbReference type="STRING" id="1776384.GCA_900086585_00482"/>
<comment type="caution">
    <text evidence="2">The sequence shown here is derived from an EMBL/GenBank/DDBJ whole genome shotgun (WGS) entry which is preliminary data.</text>
</comment>
<dbReference type="Gene3D" id="1.20.58.220">
    <property type="entry name" value="Phosphate transport system protein phou homolog 2, domain 2"/>
    <property type="match status" value="1"/>
</dbReference>
<reference evidence="2 3" key="1">
    <citation type="submission" date="2018-08" db="EMBL/GenBank/DDBJ databases">
        <title>A genome reference for cultivated species of the human gut microbiota.</title>
        <authorList>
            <person name="Zou Y."/>
            <person name="Xue W."/>
            <person name="Luo G."/>
        </authorList>
    </citation>
    <scope>NUCLEOTIDE SEQUENCE [LARGE SCALE GENOMIC DNA]</scope>
    <source>
        <strain evidence="2 3">AM07-24</strain>
    </source>
</reference>
<dbReference type="PANTHER" id="PTHR37298">
    <property type="entry name" value="UPF0111 PROTEIN YKAA"/>
    <property type="match status" value="1"/>
</dbReference>
<dbReference type="SUPFAM" id="SSF109755">
    <property type="entry name" value="PhoU-like"/>
    <property type="match status" value="1"/>
</dbReference>
<evidence type="ECO:0000256" key="1">
    <source>
        <dbReference type="ARBA" id="ARBA00008591"/>
    </source>
</evidence>
<dbReference type="InterPro" id="IPR038078">
    <property type="entry name" value="PhoU-like_sf"/>
</dbReference>
<protein>
    <submittedName>
        <fullName evidence="2">DUF47 family protein</fullName>
    </submittedName>
</protein>
<dbReference type="InterPro" id="IPR052912">
    <property type="entry name" value="UPF0111_domain"/>
</dbReference>
<dbReference type="Pfam" id="PF01865">
    <property type="entry name" value="PhoU_div"/>
    <property type="match status" value="1"/>
</dbReference>
<comment type="similarity">
    <text evidence="1">Belongs to the UPF0111 family.</text>
</comment>